<accession>A0AAJ0DGJ4</accession>
<evidence type="ECO:0000256" key="1">
    <source>
        <dbReference type="ARBA" id="ARBA00022630"/>
    </source>
</evidence>
<dbReference type="InterPro" id="IPR036188">
    <property type="entry name" value="FAD/NAD-bd_sf"/>
</dbReference>
<keyword evidence="4" id="KW-1185">Reference proteome</keyword>
<proteinExistence type="predicted"/>
<dbReference type="EMBL" id="JAWDJX010000015">
    <property type="protein sequence ID" value="KAK3053512.1"/>
    <property type="molecule type" value="Genomic_DNA"/>
</dbReference>
<dbReference type="PANTHER" id="PTHR43004">
    <property type="entry name" value="TRK SYSTEM POTASSIUM UPTAKE PROTEIN"/>
    <property type="match status" value="1"/>
</dbReference>
<dbReference type="InterPro" id="IPR050641">
    <property type="entry name" value="RIFMO-like"/>
</dbReference>
<evidence type="ECO:0000256" key="2">
    <source>
        <dbReference type="ARBA" id="ARBA00022827"/>
    </source>
</evidence>
<name>A0AAJ0DGJ4_9PEZI</name>
<evidence type="ECO:0000313" key="3">
    <source>
        <dbReference type="EMBL" id="KAK3053512.1"/>
    </source>
</evidence>
<dbReference type="Gene3D" id="3.30.9.10">
    <property type="entry name" value="D-Amino Acid Oxidase, subunit A, domain 2"/>
    <property type="match status" value="1"/>
</dbReference>
<keyword evidence="1" id="KW-0285">Flavoprotein</keyword>
<dbReference type="SUPFAM" id="SSF51905">
    <property type="entry name" value="FAD/NAD(P)-binding domain"/>
    <property type="match status" value="1"/>
</dbReference>
<dbReference type="PANTHER" id="PTHR43004:SF20">
    <property type="entry name" value="2-MONOOXYGENASE, PUTATIVE (AFU_ORTHOLOGUE AFUA_1G13660)-RELATED"/>
    <property type="match status" value="1"/>
</dbReference>
<dbReference type="Gene3D" id="3.50.50.60">
    <property type="entry name" value="FAD/NAD(P)-binding domain"/>
    <property type="match status" value="1"/>
</dbReference>
<dbReference type="GO" id="GO:0004497">
    <property type="term" value="F:monooxygenase activity"/>
    <property type="evidence" value="ECO:0007669"/>
    <property type="project" value="UniProtKB-ARBA"/>
</dbReference>
<dbReference type="Proteomes" id="UP001271007">
    <property type="component" value="Unassembled WGS sequence"/>
</dbReference>
<keyword evidence="2" id="KW-0274">FAD</keyword>
<sequence>MAVEFDILIVGAGPAGAERTQNGHADGLQSRTLEIIHSFGFGSSVYEEANRLQEVCFWNPGPDGTIRRTDRIPDTIPGISRFQQSVLHQGRIEEHFFKFIERTSDKVVVLRPAKPTKLVIDETLLETSGYPITVEVQSSPTELTNGHSLDKYTVKCRYLIGYDGARS</sequence>
<protein>
    <submittedName>
        <fullName evidence="3">Uncharacterized protein</fullName>
    </submittedName>
</protein>
<dbReference type="AlphaFoldDB" id="A0AAJ0DGJ4"/>
<reference evidence="3" key="1">
    <citation type="submission" date="2023-04" db="EMBL/GenBank/DDBJ databases">
        <title>Black Yeasts Isolated from many extreme environments.</title>
        <authorList>
            <person name="Coleine C."/>
            <person name="Stajich J.E."/>
            <person name="Selbmann L."/>
        </authorList>
    </citation>
    <scope>NUCLEOTIDE SEQUENCE</scope>
    <source>
        <strain evidence="3">CCFEE 5312</strain>
    </source>
</reference>
<organism evidence="3 4">
    <name type="scientific">Extremus antarcticus</name>
    <dbReference type="NCBI Taxonomy" id="702011"/>
    <lineage>
        <taxon>Eukaryota</taxon>
        <taxon>Fungi</taxon>
        <taxon>Dikarya</taxon>
        <taxon>Ascomycota</taxon>
        <taxon>Pezizomycotina</taxon>
        <taxon>Dothideomycetes</taxon>
        <taxon>Dothideomycetidae</taxon>
        <taxon>Mycosphaerellales</taxon>
        <taxon>Extremaceae</taxon>
        <taxon>Extremus</taxon>
    </lineage>
</organism>
<dbReference type="PRINTS" id="PR00420">
    <property type="entry name" value="RNGMNOXGNASE"/>
</dbReference>
<evidence type="ECO:0000313" key="4">
    <source>
        <dbReference type="Proteomes" id="UP001271007"/>
    </source>
</evidence>
<comment type="caution">
    <text evidence="3">The sequence shown here is derived from an EMBL/GenBank/DDBJ whole genome shotgun (WGS) entry which is preliminary data.</text>
</comment>
<gene>
    <name evidence="3" type="ORF">LTR09_005256</name>
</gene>